<organism evidence="2 3">
    <name type="scientific">Viridothelium virens</name>
    <name type="common">Speckled blister lichen</name>
    <name type="synonym">Trypethelium virens</name>
    <dbReference type="NCBI Taxonomy" id="1048519"/>
    <lineage>
        <taxon>Eukaryota</taxon>
        <taxon>Fungi</taxon>
        <taxon>Dikarya</taxon>
        <taxon>Ascomycota</taxon>
        <taxon>Pezizomycotina</taxon>
        <taxon>Dothideomycetes</taxon>
        <taxon>Dothideomycetes incertae sedis</taxon>
        <taxon>Trypetheliales</taxon>
        <taxon>Trypetheliaceae</taxon>
        <taxon>Viridothelium</taxon>
    </lineage>
</organism>
<feature type="transmembrane region" description="Helical" evidence="1">
    <location>
        <begin position="196"/>
        <end position="225"/>
    </location>
</feature>
<dbReference type="OrthoDB" id="5428890at2759"/>
<keyword evidence="3" id="KW-1185">Reference proteome</keyword>
<evidence type="ECO:0000313" key="3">
    <source>
        <dbReference type="Proteomes" id="UP000800092"/>
    </source>
</evidence>
<dbReference type="EMBL" id="ML991783">
    <property type="protein sequence ID" value="KAF2236871.1"/>
    <property type="molecule type" value="Genomic_DNA"/>
</dbReference>
<evidence type="ECO:0000313" key="2">
    <source>
        <dbReference type="EMBL" id="KAF2236871.1"/>
    </source>
</evidence>
<keyword evidence="1" id="KW-0812">Transmembrane</keyword>
<gene>
    <name evidence="2" type="ORF">EV356DRAFT_54332</name>
</gene>
<sequence length="234" mass="26608">MLALKVFTETNIKGYTSIRTSLAWPNHLSITEVIGNCFKQEDHRYAVRKSHFSKDLNVHSLEKIGGYRILWTNNILDHLALKDDNAVAIFNTASTLRLIGNSAGDVFPPGFIDETLRTVALLLPSADAACSKWLEIREKTQNLDPGIRQLPSAPRDVEAYTYWRDRLLIIEESFDQHEPADLSQWYYDRRKKVQLYTFWVAVAVLVLTIFFGLLSSVASVVQAWASVKALHRST</sequence>
<accession>A0A6A6HFZ7</accession>
<proteinExistence type="predicted"/>
<protein>
    <submittedName>
        <fullName evidence="2">Uncharacterized protein</fullName>
    </submittedName>
</protein>
<dbReference type="AlphaFoldDB" id="A0A6A6HFZ7"/>
<reference evidence="2" key="1">
    <citation type="journal article" date="2020" name="Stud. Mycol.">
        <title>101 Dothideomycetes genomes: a test case for predicting lifestyles and emergence of pathogens.</title>
        <authorList>
            <person name="Haridas S."/>
            <person name="Albert R."/>
            <person name="Binder M."/>
            <person name="Bloem J."/>
            <person name="Labutti K."/>
            <person name="Salamov A."/>
            <person name="Andreopoulos B."/>
            <person name="Baker S."/>
            <person name="Barry K."/>
            <person name="Bills G."/>
            <person name="Bluhm B."/>
            <person name="Cannon C."/>
            <person name="Castanera R."/>
            <person name="Culley D."/>
            <person name="Daum C."/>
            <person name="Ezra D."/>
            <person name="Gonzalez J."/>
            <person name="Henrissat B."/>
            <person name="Kuo A."/>
            <person name="Liang C."/>
            <person name="Lipzen A."/>
            <person name="Lutzoni F."/>
            <person name="Magnuson J."/>
            <person name="Mondo S."/>
            <person name="Nolan M."/>
            <person name="Ohm R."/>
            <person name="Pangilinan J."/>
            <person name="Park H.-J."/>
            <person name="Ramirez L."/>
            <person name="Alfaro M."/>
            <person name="Sun H."/>
            <person name="Tritt A."/>
            <person name="Yoshinaga Y."/>
            <person name="Zwiers L.-H."/>
            <person name="Turgeon B."/>
            <person name="Goodwin S."/>
            <person name="Spatafora J."/>
            <person name="Crous P."/>
            <person name="Grigoriev I."/>
        </authorList>
    </citation>
    <scope>NUCLEOTIDE SEQUENCE</scope>
    <source>
        <strain evidence="2">Tuck. ex Michener</strain>
    </source>
</reference>
<dbReference type="Proteomes" id="UP000800092">
    <property type="component" value="Unassembled WGS sequence"/>
</dbReference>
<keyword evidence="1" id="KW-0472">Membrane</keyword>
<name>A0A6A6HFZ7_VIRVR</name>
<keyword evidence="1" id="KW-1133">Transmembrane helix</keyword>
<evidence type="ECO:0000256" key="1">
    <source>
        <dbReference type="SAM" id="Phobius"/>
    </source>
</evidence>